<dbReference type="Proteomes" id="UP001589758">
    <property type="component" value="Unassembled WGS sequence"/>
</dbReference>
<dbReference type="InterPro" id="IPR032466">
    <property type="entry name" value="Metal_Hydrolase"/>
</dbReference>
<comment type="caution">
    <text evidence="3">The sequence shown here is derived from an EMBL/GenBank/DDBJ whole genome shotgun (WGS) entry which is preliminary data.</text>
</comment>
<dbReference type="RefSeq" id="WP_385876462.1">
    <property type="nucleotide sequence ID" value="NZ_JBHLXE010000046.1"/>
</dbReference>
<evidence type="ECO:0000313" key="3">
    <source>
        <dbReference type="EMBL" id="MFC0179363.1"/>
    </source>
</evidence>
<evidence type="ECO:0000256" key="1">
    <source>
        <dbReference type="ARBA" id="ARBA00009275"/>
    </source>
</evidence>
<sequence>MNADACEYPLFDTHAHLNFPPFSENIPATIKKFQAKNIQKVFIPATKASEFVELLFLAHHYEKIFYVGLGLHPYFIPSHLPSDIDYLSLLIQKDKASVQPVIKAIGEIGLDAAIAKIDSDLFKQQCNLFRSQLILAKEFNLPVVIHSRKTHSLILTYLKKTVPGLRGVIHGFSGSYEEAMNFIKLGFMIGVGSVITYSRANKTRRAIAKIPLEWVVLETDSPDMPPSGQQGTVNRSENLVQIFSVLCALRQESRSHIAKVIWGNSQQLTC</sequence>
<dbReference type="PROSITE" id="PS01137">
    <property type="entry name" value="TATD_1"/>
    <property type="match status" value="1"/>
</dbReference>
<dbReference type="GO" id="GO:0016787">
    <property type="term" value="F:hydrolase activity"/>
    <property type="evidence" value="ECO:0007669"/>
    <property type="project" value="UniProtKB-KW"/>
</dbReference>
<dbReference type="Pfam" id="PF01026">
    <property type="entry name" value="TatD_DNase"/>
    <property type="match status" value="1"/>
</dbReference>
<dbReference type="PANTHER" id="PTHR46124">
    <property type="entry name" value="D-AMINOACYL-TRNA DEACYLASE"/>
    <property type="match status" value="1"/>
</dbReference>
<dbReference type="Gene3D" id="3.20.20.140">
    <property type="entry name" value="Metal-dependent hydrolases"/>
    <property type="match status" value="1"/>
</dbReference>
<reference evidence="3 4" key="1">
    <citation type="submission" date="2024-09" db="EMBL/GenBank/DDBJ databases">
        <authorList>
            <person name="Sun Q."/>
            <person name="Mori K."/>
        </authorList>
    </citation>
    <scope>NUCLEOTIDE SEQUENCE [LARGE SCALE GENOMIC DNA]</scope>
    <source>
        <strain evidence="3 4">CCM 8545</strain>
    </source>
</reference>
<dbReference type="SUPFAM" id="SSF51556">
    <property type="entry name" value="Metallo-dependent hydrolases"/>
    <property type="match status" value="1"/>
</dbReference>
<keyword evidence="2 3" id="KW-0378">Hydrolase</keyword>
<dbReference type="EC" id="3.1.-.-" evidence="3"/>
<dbReference type="InterPro" id="IPR001130">
    <property type="entry name" value="TatD-like"/>
</dbReference>
<dbReference type="PIRSF" id="PIRSF005902">
    <property type="entry name" value="DNase_TatD"/>
    <property type="match status" value="1"/>
</dbReference>
<accession>A0ABV6C8R7</accession>
<gene>
    <name evidence="3" type="ORF">ACFFIT_04510</name>
</gene>
<dbReference type="InterPro" id="IPR018228">
    <property type="entry name" value="DNase_TatD-rel_CS"/>
</dbReference>
<dbReference type="PANTHER" id="PTHR46124:SF3">
    <property type="entry name" value="HYDROLASE"/>
    <property type="match status" value="1"/>
</dbReference>
<name>A0ABV6C8R7_9GAMM</name>
<evidence type="ECO:0000313" key="4">
    <source>
        <dbReference type="Proteomes" id="UP001589758"/>
    </source>
</evidence>
<comment type="similarity">
    <text evidence="1">Belongs to the metallo-dependent hydrolases superfamily. TatD-type hydrolase family.</text>
</comment>
<protein>
    <submittedName>
        <fullName evidence="3">TatD family hydrolase</fullName>
        <ecNumber evidence="3">3.1.-.-</ecNumber>
    </submittedName>
</protein>
<evidence type="ECO:0000256" key="2">
    <source>
        <dbReference type="ARBA" id="ARBA00022801"/>
    </source>
</evidence>
<keyword evidence="4" id="KW-1185">Reference proteome</keyword>
<organism evidence="3 4">
    <name type="scientific">Thorsellia kenyensis</name>
    <dbReference type="NCBI Taxonomy" id="1549888"/>
    <lineage>
        <taxon>Bacteria</taxon>
        <taxon>Pseudomonadati</taxon>
        <taxon>Pseudomonadota</taxon>
        <taxon>Gammaproteobacteria</taxon>
        <taxon>Enterobacterales</taxon>
        <taxon>Thorselliaceae</taxon>
        <taxon>Thorsellia</taxon>
    </lineage>
</organism>
<dbReference type="EMBL" id="JBHLXE010000046">
    <property type="protein sequence ID" value="MFC0179363.1"/>
    <property type="molecule type" value="Genomic_DNA"/>
</dbReference>
<proteinExistence type="inferred from homology"/>
<dbReference type="CDD" id="cd01310">
    <property type="entry name" value="TatD_DNAse"/>
    <property type="match status" value="1"/>
</dbReference>